<sequence length="400" mass="44822">MAIEDEFEKKNGFPRSAATLENWRRQPFSRWSFRNAAELVPSARIATDMPRPLPQRIRNQELMASPVQPGSGETVAWFLARSQTDSFVMSRDGRIVAEWHATGVDREDPHLVFSITKSITALVFAILEEDGLIDPSLSVGMILPETRKSAFGDATLRELLDMRVSLDFEESYLSDGDYARYRRAMLWNPPQAGQPDEGLFKMLCSLRKGEAAHGGAHAYQSPNSDMLGMVIEKVSGRRFTDLVSDLIWKPLGASADAFLTVDRLGAPRTAGGFSCRPHDLLLLGEMMMNEGVGQAGRIIPARFIHDMMKNGDEKIWAEGDQADFLPHGRYRSQWYQVGGDRQAFLAAGIHGQYLYVDPETRTVIVKYASQDEPADDPLDQENLAFFRRLCTEQVAAESWS</sequence>
<dbReference type="Gene3D" id="3.40.710.10">
    <property type="entry name" value="DD-peptidase/beta-lactamase superfamily"/>
    <property type="match status" value="1"/>
</dbReference>
<dbReference type="InterPro" id="IPR050789">
    <property type="entry name" value="Diverse_Enzym_Activities"/>
</dbReference>
<protein>
    <submittedName>
        <fullName evidence="2">Class C beta-lactamase-related serine hydrolase</fullName>
    </submittedName>
</protein>
<keyword evidence="2" id="KW-0378">Hydrolase</keyword>
<reference evidence="2 3" key="1">
    <citation type="journal article" date="2013" name="Int. J. Syst. Evol. Microbiol.">
        <title>Hoeflea suaedae sp. nov., an endophytic bacterium isolated from the root of the halophyte Suaeda maritima.</title>
        <authorList>
            <person name="Chung E.J."/>
            <person name="Park J.A."/>
            <person name="Pramanik P."/>
            <person name="Bibi F."/>
            <person name="Jeon C.O."/>
            <person name="Chung Y.R."/>
        </authorList>
    </citation>
    <scope>NUCLEOTIDE SEQUENCE [LARGE SCALE GENOMIC DNA]</scope>
    <source>
        <strain evidence="2 3">YC6898</strain>
    </source>
</reference>
<evidence type="ECO:0000259" key="1">
    <source>
        <dbReference type="Pfam" id="PF00144"/>
    </source>
</evidence>
<dbReference type="OrthoDB" id="9814204at2"/>
<organism evidence="2 3">
    <name type="scientific">Pseudohoeflea suaedae</name>
    <dbReference type="NCBI Taxonomy" id="877384"/>
    <lineage>
        <taxon>Bacteria</taxon>
        <taxon>Pseudomonadati</taxon>
        <taxon>Pseudomonadota</taxon>
        <taxon>Alphaproteobacteria</taxon>
        <taxon>Hyphomicrobiales</taxon>
        <taxon>Rhizobiaceae</taxon>
        <taxon>Pseudohoeflea</taxon>
    </lineage>
</organism>
<dbReference type="PANTHER" id="PTHR43283:SF7">
    <property type="entry name" value="BETA-LACTAMASE-RELATED DOMAIN-CONTAINING PROTEIN"/>
    <property type="match status" value="1"/>
</dbReference>
<feature type="domain" description="Beta-lactamase-related" evidence="1">
    <location>
        <begin position="86"/>
        <end position="381"/>
    </location>
</feature>
<evidence type="ECO:0000313" key="3">
    <source>
        <dbReference type="Proteomes" id="UP000295131"/>
    </source>
</evidence>
<dbReference type="AlphaFoldDB" id="A0A4R5PHW3"/>
<keyword evidence="3" id="KW-1185">Reference proteome</keyword>
<comment type="caution">
    <text evidence="2">The sequence shown here is derived from an EMBL/GenBank/DDBJ whole genome shotgun (WGS) entry which is preliminary data.</text>
</comment>
<dbReference type="EMBL" id="SMSI01000004">
    <property type="protein sequence ID" value="TDH34508.1"/>
    <property type="molecule type" value="Genomic_DNA"/>
</dbReference>
<proteinExistence type="predicted"/>
<accession>A0A4R5PHW3</accession>
<dbReference type="SUPFAM" id="SSF56601">
    <property type="entry name" value="beta-lactamase/transpeptidase-like"/>
    <property type="match status" value="1"/>
</dbReference>
<dbReference type="InterPro" id="IPR001466">
    <property type="entry name" value="Beta-lactam-related"/>
</dbReference>
<name>A0A4R5PHW3_9HYPH</name>
<gene>
    <name evidence="2" type="ORF">E2A64_17460</name>
</gene>
<evidence type="ECO:0000313" key="2">
    <source>
        <dbReference type="EMBL" id="TDH34508.1"/>
    </source>
</evidence>
<dbReference type="GO" id="GO:0016787">
    <property type="term" value="F:hydrolase activity"/>
    <property type="evidence" value="ECO:0007669"/>
    <property type="project" value="UniProtKB-KW"/>
</dbReference>
<dbReference type="PANTHER" id="PTHR43283">
    <property type="entry name" value="BETA-LACTAMASE-RELATED"/>
    <property type="match status" value="1"/>
</dbReference>
<dbReference type="Proteomes" id="UP000295131">
    <property type="component" value="Unassembled WGS sequence"/>
</dbReference>
<dbReference type="InterPro" id="IPR012338">
    <property type="entry name" value="Beta-lactam/transpept-like"/>
</dbReference>
<dbReference type="Pfam" id="PF00144">
    <property type="entry name" value="Beta-lactamase"/>
    <property type="match status" value="1"/>
</dbReference>